<dbReference type="Gene3D" id="3.40.1110.10">
    <property type="entry name" value="Calcium-transporting ATPase, cytoplasmic domain N"/>
    <property type="match status" value="1"/>
</dbReference>
<dbReference type="GO" id="GO:0006874">
    <property type="term" value="P:intracellular calcium ion homeostasis"/>
    <property type="evidence" value="ECO:0007669"/>
    <property type="project" value="UniProtKB-ARBA"/>
</dbReference>
<dbReference type="GO" id="GO:0046872">
    <property type="term" value="F:metal ion binding"/>
    <property type="evidence" value="ECO:0007669"/>
    <property type="project" value="UniProtKB-KW"/>
</dbReference>
<feature type="transmembrane region" description="Helical" evidence="18">
    <location>
        <begin position="183"/>
        <end position="200"/>
    </location>
</feature>
<dbReference type="FunFam" id="2.70.150.10:FF:000028">
    <property type="entry name" value="Calcium-transporting ATPase"/>
    <property type="match status" value="1"/>
</dbReference>
<feature type="transmembrane region" description="Helical" evidence="18">
    <location>
        <begin position="924"/>
        <end position="947"/>
    </location>
</feature>
<evidence type="ECO:0000256" key="9">
    <source>
        <dbReference type="ARBA" id="ARBA00022840"/>
    </source>
</evidence>
<gene>
    <name evidence="21" type="ORF">EG327_006722</name>
</gene>
<protein>
    <recommendedName>
        <fullName evidence="18">Calcium-transporting ATPase</fullName>
        <ecNumber evidence="18">7.2.2.10</ecNumber>
    </recommendedName>
</protein>
<dbReference type="InterPro" id="IPR023214">
    <property type="entry name" value="HAD_sf"/>
</dbReference>
<feature type="transmembrane region" description="Helical" evidence="18">
    <location>
        <begin position="1046"/>
        <end position="1066"/>
    </location>
</feature>
<feature type="transmembrane region" description="Helical" evidence="18">
    <location>
        <begin position="389"/>
        <end position="410"/>
    </location>
</feature>
<keyword evidence="8 18" id="KW-0106">Calcium</keyword>
<dbReference type="GO" id="GO:0005886">
    <property type="term" value="C:plasma membrane"/>
    <property type="evidence" value="ECO:0007669"/>
    <property type="project" value="TreeGrafter"/>
</dbReference>
<evidence type="ECO:0000313" key="22">
    <source>
        <dbReference type="Proteomes" id="UP000490939"/>
    </source>
</evidence>
<evidence type="ECO:0000256" key="11">
    <source>
        <dbReference type="ARBA" id="ARBA00022967"/>
    </source>
</evidence>
<dbReference type="InterPro" id="IPR006068">
    <property type="entry name" value="ATPase_P-typ_cation-transptr_C"/>
</dbReference>
<dbReference type="Pfam" id="PF00690">
    <property type="entry name" value="Cation_ATPase_N"/>
    <property type="match status" value="1"/>
</dbReference>
<dbReference type="PRINTS" id="PR00119">
    <property type="entry name" value="CATATPASE"/>
</dbReference>
<comment type="catalytic activity">
    <reaction evidence="16 18">
        <text>Ca(2+)(in) + ATP + H2O = Ca(2+)(out) + ADP + phosphate + H(+)</text>
        <dbReference type="Rhea" id="RHEA:18105"/>
        <dbReference type="ChEBI" id="CHEBI:15377"/>
        <dbReference type="ChEBI" id="CHEBI:15378"/>
        <dbReference type="ChEBI" id="CHEBI:29108"/>
        <dbReference type="ChEBI" id="CHEBI:30616"/>
        <dbReference type="ChEBI" id="CHEBI:43474"/>
        <dbReference type="ChEBI" id="CHEBI:456216"/>
        <dbReference type="EC" id="7.2.2.10"/>
    </reaction>
</comment>
<keyword evidence="12 18" id="KW-1133">Transmembrane helix</keyword>
<dbReference type="InterPro" id="IPR006408">
    <property type="entry name" value="P-type_ATPase_IIB"/>
</dbReference>
<evidence type="ECO:0000256" key="4">
    <source>
        <dbReference type="ARBA" id="ARBA00022568"/>
    </source>
</evidence>
<dbReference type="InterPro" id="IPR001757">
    <property type="entry name" value="P_typ_ATPase"/>
</dbReference>
<dbReference type="CDD" id="cd22117">
    <property type="entry name" value="F-box_FBXL4"/>
    <property type="match status" value="1"/>
</dbReference>
<dbReference type="SMART" id="SM00256">
    <property type="entry name" value="FBOX"/>
    <property type="match status" value="1"/>
</dbReference>
<feature type="transmembrane region" description="Helical" evidence="18">
    <location>
        <begin position="430"/>
        <end position="457"/>
    </location>
</feature>
<keyword evidence="5 18" id="KW-0812">Transmembrane</keyword>
<dbReference type="PROSITE" id="PS50181">
    <property type="entry name" value="FBOX"/>
    <property type="match status" value="1"/>
</dbReference>
<evidence type="ECO:0000256" key="16">
    <source>
        <dbReference type="ARBA" id="ARBA00048694"/>
    </source>
</evidence>
<comment type="function">
    <text evidence="17">This magnesium-dependent enzyme catalyzes the hydrolysis of ATP coupled with the transport of calcium. Transports the calcium to the vacuole and participates in the control of the cytosolic free calcium.</text>
</comment>
<evidence type="ECO:0000259" key="20">
    <source>
        <dbReference type="PROSITE" id="PS50181"/>
    </source>
</evidence>
<dbReference type="Gene3D" id="2.70.150.10">
    <property type="entry name" value="Calcium-transporting ATPase, cytoplasmic transduction domain A"/>
    <property type="match status" value="1"/>
</dbReference>
<dbReference type="PROSITE" id="PS00154">
    <property type="entry name" value="ATPASE_E1_E2"/>
    <property type="match status" value="1"/>
</dbReference>
<dbReference type="InterPro" id="IPR008250">
    <property type="entry name" value="ATPase_P-typ_transduc_dom_A_sf"/>
</dbReference>
<keyword evidence="13 18" id="KW-0406">Ion transport</keyword>
<dbReference type="InterPro" id="IPR036047">
    <property type="entry name" value="F-box-like_dom_sf"/>
</dbReference>
<keyword evidence="6" id="KW-0479">Metal-binding</keyword>
<dbReference type="PANTHER" id="PTHR24093:SF369">
    <property type="entry name" value="CALCIUM-TRANSPORTING ATPASE"/>
    <property type="match status" value="1"/>
</dbReference>
<evidence type="ECO:0000256" key="18">
    <source>
        <dbReference type="RuleBase" id="RU361146"/>
    </source>
</evidence>
<evidence type="ECO:0000256" key="3">
    <source>
        <dbReference type="ARBA" id="ARBA00022554"/>
    </source>
</evidence>
<evidence type="ECO:0000256" key="17">
    <source>
        <dbReference type="ARBA" id="ARBA00059328"/>
    </source>
</evidence>
<evidence type="ECO:0000256" key="7">
    <source>
        <dbReference type="ARBA" id="ARBA00022741"/>
    </source>
</evidence>
<evidence type="ECO:0000256" key="15">
    <source>
        <dbReference type="ARBA" id="ARBA00038148"/>
    </source>
</evidence>
<keyword evidence="2 18" id="KW-0813">Transport</keyword>
<dbReference type="PANTHER" id="PTHR24093">
    <property type="entry name" value="CATION TRANSPORTING ATPASE"/>
    <property type="match status" value="1"/>
</dbReference>
<dbReference type="InterPro" id="IPR001810">
    <property type="entry name" value="F-box_dom"/>
</dbReference>
<keyword evidence="9 18" id="KW-0067">ATP-binding</keyword>
<dbReference type="SUPFAM" id="SSF56784">
    <property type="entry name" value="HAD-like"/>
    <property type="match status" value="1"/>
</dbReference>
<dbReference type="Pfam" id="PF00689">
    <property type="entry name" value="Cation_ATPase_C"/>
    <property type="match status" value="1"/>
</dbReference>
<dbReference type="InterPro" id="IPR036412">
    <property type="entry name" value="HAD-like_sf"/>
</dbReference>
<dbReference type="CDD" id="cd02081">
    <property type="entry name" value="P-type_ATPase_Ca_PMCA-like"/>
    <property type="match status" value="1"/>
</dbReference>
<dbReference type="Gene3D" id="3.40.50.1000">
    <property type="entry name" value="HAD superfamily/HAD-like"/>
    <property type="match status" value="1"/>
</dbReference>
<sequence length="1680" mass="184324">MASSLDEVSRPAFGKEQDSGNKKEHIQEPLTRSEIVEDIEALQPDPGQEALFEVENNKFAFSPGQLGRLLNPKNLGALWQLGGLAGIEKGLQTNRLSGLSVDETTITQSVSFEEATGGSGYGSALPKYDSKPESTLNGSQHPVAASSGEAFADRKRVFKDNRLPEKRAKTIWELAWITYNDKVLILLTAAAAVSLSLGLYQTFGQAHEPGEAKVEWVEGVAIVAAILIVVTVGTLNDWQKERQFIKLNKKKDDRVCKVVRSGKTMQISVYDILAGDVMHLEPGDMVPVDGIFIDGSGVKLDESSATGESDLMKKTPADRCMAIIAGDESGELRKLDPFILSGGKVAEGTGTFLVTAVGVNSEYGRIMMSLRTESEATPLQAKLNILAEYIAKLGGAAALMLFIVLFIKFLVQLRGNAKTPAEKGQDFLRIFIVAVTVVVVAVPEGLPLAVTLALAFATTRMLKENNLVRVLRSCETMGNATTVCSDKTGTLTENKMTMVAATIGSSTQLGATSDSLEKLQAPKRVGSRINTHPKGENIEKTQDIEEDSDSIISPSSFVSSLAPDVKDLVLNSIAINSSAFESDPGVFVGSKTETALLQFANLHLGLTSTTEFRANVNTVQMVPFDSANKYMAAVVRLPSGKVRVYAKGASEVLLRKCTTILQDPTGSTATIPLTGELYEVMDNIITLYAKQSLRTIALLTRDFESWPPAGAESLDDPTQADFLSIFDEMTLIGIVGIKDPLRAGVPDAVSDCQRAGVVVRMVTGDNILTAKAIAQECGIYTPGTGGIVMEGPVFRKLPDEEMKKVIPNLQVLARSSPEDKRTLVKCLKELGETVAVTGDGTNDAPALKMSDVGFSMGIAGTEVAKEASSIILMDDNFASIVKALMWGRSVNDAVAKFLQFQLTVNITAVLLTFISAVASATEESVLTAVQLLWVNLIMDTFAALALATDPPTRKILNRKPTRKSAPLITLNMWKMIIGQAIFQLVATLILHFAGAHILDYETQDEIEQLKTLVFNTFVWMQIFNEFNNRRLDNSFNILENLHKNTFFILINSIMISGQILIIFFGGRAFNVVRLDPNQWAISIILGFLSIPVGMIIRMVPDEMIAQCLPRTLRKRMGTGERGEEGDGPENLEFINRIKGGRIRHIRRRVREVAKRGIQARGEQVEGGLKASMGMVSSHPEEVKAASNMSPLSNLPAEIIHHVLSFLPPMSLGAVAQTCRLLQEHAYDDKLWQAIVQSNLPATTLETAAPSASFRDLYLSHLPYWFLPKHKIWFSDTQATGKLLIARYSPSRQTIEAYTVTASRGTSTFKFWKWNPEVIIHTFEPTVRLDLNQSLIRLRPRDTSSASTAWPSEIPMQQETPMRSYRTHQNGHVTGASSAFVLARPLPPGAIFRTTSVWPPFTLPATARSRNTSHNAFSSSGHRPTRLSEVSEYTFHLRRWTEFTHRLAEVAMPLGEEVATYATLPPEAYTPTKFKPWKGIWCGDYSGHGCEFLAILQPDQDEELPDGAKDAIQARRDLGEPRSWTTETDVIEEEENPAAESQLPGQINSWPDSETTVAPVTTQEDIDALKADEDDEENIYRGQILAVKLTGDPNIPRGEYTFIAPDIGKDGTVRIADEDMFKGARVVRSVGHIAARGYREDQYIPSQLILISHDTIAQYWETFGHISFYKRVDIDALINAD</sequence>
<dbReference type="EC" id="7.2.2.10" evidence="18"/>
<dbReference type="Proteomes" id="UP000490939">
    <property type="component" value="Unassembled WGS sequence"/>
</dbReference>
<dbReference type="SUPFAM" id="SSF81660">
    <property type="entry name" value="Metal cation-transporting ATPase, ATP-binding domain N"/>
    <property type="match status" value="1"/>
</dbReference>
<evidence type="ECO:0000256" key="12">
    <source>
        <dbReference type="ARBA" id="ARBA00022989"/>
    </source>
</evidence>
<dbReference type="FunFam" id="3.40.50.1000:FF:000018">
    <property type="entry name" value="Calcium-transporting ATPase"/>
    <property type="match status" value="1"/>
</dbReference>
<comment type="caution">
    <text evidence="18">Lacks conserved residue(s) required for the propagation of feature annotation.</text>
</comment>
<evidence type="ECO:0000313" key="21">
    <source>
        <dbReference type="EMBL" id="KAE9980034.1"/>
    </source>
</evidence>
<keyword evidence="11" id="KW-1278">Translocase</keyword>
<evidence type="ECO:0000256" key="5">
    <source>
        <dbReference type="ARBA" id="ARBA00022692"/>
    </source>
</evidence>
<dbReference type="NCBIfam" id="TIGR01517">
    <property type="entry name" value="ATPase-IIB_Ca"/>
    <property type="match status" value="1"/>
</dbReference>
<comment type="subcellular location">
    <subcellularLocation>
        <location evidence="18">Membrane</location>
        <topology evidence="18">Multi-pass membrane protein</topology>
    </subcellularLocation>
    <subcellularLocation>
        <location evidence="1">Vacuole membrane</location>
        <topology evidence="1">Multi-pass membrane protein</topology>
    </subcellularLocation>
</comment>
<dbReference type="InterPro" id="IPR023299">
    <property type="entry name" value="ATPase_P-typ_cyto_dom_N"/>
</dbReference>
<dbReference type="Pfam" id="PF13246">
    <property type="entry name" value="Cation_ATPase"/>
    <property type="match status" value="1"/>
</dbReference>
<keyword evidence="7 18" id="KW-0547">Nucleotide-binding</keyword>
<feature type="transmembrane region" description="Helical" evidence="18">
    <location>
        <begin position="968"/>
        <end position="993"/>
    </location>
</feature>
<reference evidence="21 22" key="1">
    <citation type="submission" date="2019-07" db="EMBL/GenBank/DDBJ databases">
        <title>Venturia inaequalis Genome Resource.</title>
        <authorList>
            <person name="Lichtner F.J."/>
        </authorList>
    </citation>
    <scope>NUCLEOTIDE SEQUENCE [LARGE SCALE GENOMIC DNA]</scope>
    <source>
        <strain evidence="21 22">DMI_063113</strain>
    </source>
</reference>
<dbReference type="GO" id="GO:0005524">
    <property type="term" value="F:ATP binding"/>
    <property type="evidence" value="ECO:0007669"/>
    <property type="project" value="UniProtKB-KW"/>
</dbReference>
<feature type="transmembrane region" description="Helical" evidence="18">
    <location>
        <begin position="1078"/>
        <end position="1099"/>
    </location>
</feature>
<dbReference type="InterPro" id="IPR044492">
    <property type="entry name" value="P_typ_ATPase_HD_dom"/>
</dbReference>
<dbReference type="SUPFAM" id="SSF81665">
    <property type="entry name" value="Calcium ATPase, transmembrane domain M"/>
    <property type="match status" value="1"/>
</dbReference>
<dbReference type="InterPro" id="IPR004014">
    <property type="entry name" value="ATPase_P-typ_cation-transptr_N"/>
</dbReference>
<evidence type="ECO:0000256" key="1">
    <source>
        <dbReference type="ARBA" id="ARBA00004128"/>
    </source>
</evidence>
<dbReference type="GO" id="GO:0005388">
    <property type="term" value="F:P-type calcium transporter activity"/>
    <property type="evidence" value="ECO:0007669"/>
    <property type="project" value="UniProtKB-EC"/>
</dbReference>
<evidence type="ECO:0000256" key="2">
    <source>
        <dbReference type="ARBA" id="ARBA00022448"/>
    </source>
</evidence>
<feature type="region of interest" description="Disordered" evidence="19">
    <location>
        <begin position="1513"/>
        <end position="1552"/>
    </location>
</feature>
<dbReference type="InterPro" id="IPR018303">
    <property type="entry name" value="ATPase_P-typ_P_site"/>
</dbReference>
<comment type="function">
    <text evidence="18">Catalyzes the hydrolysis of ATP coupled with the transport of calcium.</text>
</comment>
<dbReference type="SFLD" id="SFLDG00002">
    <property type="entry name" value="C1.7:_P-type_atpase_like"/>
    <property type="match status" value="1"/>
</dbReference>
<evidence type="ECO:0000256" key="13">
    <source>
        <dbReference type="ARBA" id="ARBA00023065"/>
    </source>
</evidence>
<feature type="compositionally biased region" description="Polar residues" evidence="19">
    <location>
        <begin position="1542"/>
        <end position="1552"/>
    </location>
</feature>
<feature type="compositionally biased region" description="Basic and acidic residues" evidence="19">
    <location>
        <begin position="7"/>
        <end position="27"/>
    </location>
</feature>
<keyword evidence="22" id="KW-1185">Reference proteome</keyword>
<dbReference type="GO" id="GO:0016887">
    <property type="term" value="F:ATP hydrolysis activity"/>
    <property type="evidence" value="ECO:0007669"/>
    <property type="project" value="InterPro"/>
</dbReference>
<keyword evidence="14 18" id="KW-0472">Membrane</keyword>
<dbReference type="InterPro" id="IPR023298">
    <property type="entry name" value="ATPase_P-typ_TM_dom_sf"/>
</dbReference>
<feature type="transmembrane region" description="Helical" evidence="18">
    <location>
        <begin position="220"/>
        <end position="238"/>
    </location>
</feature>
<dbReference type="Pfam" id="PF12937">
    <property type="entry name" value="F-box-like"/>
    <property type="match status" value="1"/>
</dbReference>
<comment type="similarity">
    <text evidence="15 18">Belongs to the cation transport ATPase (P-type) (TC 3.A.3) family.</text>
</comment>
<evidence type="ECO:0000256" key="10">
    <source>
        <dbReference type="ARBA" id="ARBA00022842"/>
    </source>
</evidence>
<feature type="region of interest" description="Disordered" evidence="19">
    <location>
        <begin position="114"/>
        <end position="143"/>
    </location>
</feature>
<dbReference type="Pfam" id="PF00122">
    <property type="entry name" value="E1-E2_ATPase"/>
    <property type="match status" value="1"/>
</dbReference>
<evidence type="ECO:0000256" key="6">
    <source>
        <dbReference type="ARBA" id="ARBA00022723"/>
    </source>
</evidence>
<dbReference type="NCBIfam" id="TIGR01494">
    <property type="entry name" value="ATPase_P-type"/>
    <property type="match status" value="2"/>
</dbReference>
<dbReference type="InterPro" id="IPR059000">
    <property type="entry name" value="ATPase_P-type_domA"/>
</dbReference>
<proteinExistence type="inferred from homology"/>
<dbReference type="SUPFAM" id="SSF81653">
    <property type="entry name" value="Calcium ATPase, transduction domain A"/>
    <property type="match status" value="1"/>
</dbReference>
<feature type="transmembrane region" description="Helical" evidence="18">
    <location>
        <begin position="897"/>
        <end position="918"/>
    </location>
</feature>
<dbReference type="SUPFAM" id="SSF81383">
    <property type="entry name" value="F-box domain"/>
    <property type="match status" value="1"/>
</dbReference>
<feature type="domain" description="F-box" evidence="20">
    <location>
        <begin position="1188"/>
        <end position="1234"/>
    </location>
</feature>
<evidence type="ECO:0000256" key="19">
    <source>
        <dbReference type="SAM" id="MobiDB-lite"/>
    </source>
</evidence>
<keyword evidence="4 18" id="KW-0109">Calcium transport</keyword>
<dbReference type="Gene3D" id="1.20.1110.10">
    <property type="entry name" value="Calcium-transporting ATPase, transmembrane domain"/>
    <property type="match status" value="1"/>
</dbReference>
<dbReference type="GO" id="GO:0005774">
    <property type="term" value="C:vacuolar membrane"/>
    <property type="evidence" value="ECO:0007669"/>
    <property type="project" value="UniProtKB-SubCell"/>
</dbReference>
<keyword evidence="10" id="KW-0460">Magnesium</keyword>
<name>A0A8H3YZW9_VENIN</name>
<dbReference type="SFLD" id="SFLDS00003">
    <property type="entry name" value="Haloacid_Dehalogenase"/>
    <property type="match status" value="1"/>
</dbReference>
<feature type="region of interest" description="Disordered" evidence="19">
    <location>
        <begin position="1"/>
        <end position="31"/>
    </location>
</feature>
<dbReference type="Pfam" id="PF12014">
    <property type="entry name" value="Cyclin_D1_bind"/>
    <property type="match status" value="1"/>
</dbReference>
<dbReference type="EMBL" id="WNWR01000398">
    <property type="protein sequence ID" value="KAE9980034.1"/>
    <property type="molecule type" value="Genomic_DNA"/>
</dbReference>
<dbReference type="Gene3D" id="1.20.1280.50">
    <property type="match status" value="1"/>
</dbReference>
<dbReference type="FunFam" id="1.20.1110.10:FF:000039">
    <property type="entry name" value="Calcium-transporting ATPase"/>
    <property type="match status" value="1"/>
</dbReference>
<keyword evidence="3" id="KW-0926">Vacuole</keyword>
<dbReference type="SFLD" id="SFLDF00027">
    <property type="entry name" value="p-type_atpase"/>
    <property type="match status" value="1"/>
</dbReference>
<accession>A0A8H3YZW9</accession>
<evidence type="ECO:0000256" key="8">
    <source>
        <dbReference type="ARBA" id="ARBA00022837"/>
    </source>
</evidence>
<comment type="caution">
    <text evidence="21">The sequence shown here is derived from an EMBL/GenBank/DDBJ whole genome shotgun (WGS) entry which is preliminary data.</text>
</comment>
<organism evidence="21 22">
    <name type="scientific">Venturia inaequalis</name>
    <name type="common">Apple scab fungus</name>
    <dbReference type="NCBI Taxonomy" id="5025"/>
    <lineage>
        <taxon>Eukaryota</taxon>
        <taxon>Fungi</taxon>
        <taxon>Dikarya</taxon>
        <taxon>Ascomycota</taxon>
        <taxon>Pezizomycotina</taxon>
        <taxon>Dothideomycetes</taxon>
        <taxon>Pleosporomycetidae</taxon>
        <taxon>Venturiales</taxon>
        <taxon>Venturiaceae</taxon>
        <taxon>Venturia</taxon>
    </lineage>
</organism>
<evidence type="ECO:0000256" key="14">
    <source>
        <dbReference type="ARBA" id="ARBA00023136"/>
    </source>
</evidence>